<evidence type="ECO:0000313" key="3">
    <source>
        <dbReference type="EMBL" id="GAT32494.1"/>
    </source>
</evidence>
<reference evidence="4" key="1">
    <citation type="journal article" date="2017" name="Genome Announc.">
        <title>Draft Genome Sequence of Terrimicrobium sacchariphilum NM-5T, a Facultative Anaerobic Soil Bacterium of the Class Spartobacteria.</title>
        <authorList>
            <person name="Qiu Y.L."/>
            <person name="Tourlousse D.M."/>
            <person name="Matsuura N."/>
            <person name="Ohashi A."/>
            <person name="Sekiguchi Y."/>
        </authorList>
    </citation>
    <scope>NUCLEOTIDE SEQUENCE [LARGE SCALE GENOMIC DNA]</scope>
    <source>
        <strain evidence="4">NM-5</strain>
    </source>
</reference>
<feature type="compositionally biased region" description="Low complexity" evidence="1">
    <location>
        <begin position="151"/>
        <end position="182"/>
    </location>
</feature>
<dbReference type="OrthoDB" id="188633at2"/>
<dbReference type="RefSeq" id="WP_075078325.1">
    <property type="nucleotide sequence ID" value="NZ_BDCO01000002.1"/>
</dbReference>
<dbReference type="InParanoid" id="A0A146G6C3"/>
<dbReference type="AlphaFoldDB" id="A0A146G6C3"/>
<keyword evidence="2" id="KW-0732">Signal</keyword>
<keyword evidence="4" id="KW-1185">Reference proteome</keyword>
<evidence type="ECO:0000313" key="4">
    <source>
        <dbReference type="Proteomes" id="UP000076023"/>
    </source>
</evidence>
<dbReference type="EMBL" id="BDCO01000002">
    <property type="protein sequence ID" value="GAT32494.1"/>
    <property type="molecule type" value="Genomic_DNA"/>
</dbReference>
<organism evidence="3 4">
    <name type="scientific">Terrimicrobium sacchariphilum</name>
    <dbReference type="NCBI Taxonomy" id="690879"/>
    <lineage>
        <taxon>Bacteria</taxon>
        <taxon>Pseudomonadati</taxon>
        <taxon>Verrucomicrobiota</taxon>
        <taxon>Terrimicrobiia</taxon>
        <taxon>Terrimicrobiales</taxon>
        <taxon>Terrimicrobiaceae</taxon>
        <taxon>Terrimicrobium</taxon>
    </lineage>
</organism>
<protein>
    <submittedName>
        <fullName evidence="3">Uncharacterized protein</fullName>
    </submittedName>
</protein>
<proteinExistence type="predicted"/>
<evidence type="ECO:0000256" key="2">
    <source>
        <dbReference type="SAM" id="SignalP"/>
    </source>
</evidence>
<sequence length="286" mass="30981">MKRFSPLLAAVLVALAAPALAQDISAQKAIYQKAEKNLASCKKVCGSSEYGDALVGWVDEDGSLIKVTANSSGRSEDYYPGPDGKLAYVHLDWGDDDHRVKESIYFTPTAIVKWLANGENSDESPEELKESFATFQKNFATYSHILLPDQAAEPASASPTKPATQPAAQSASESAADSASEESAGKTFASAGKGDIKGSTLNVTEGKFLRIDEGDYFHWVMKDKETGEEVDYFIIKPDANVEAVTDAPEKFVGKKCRVTWKESTENLPEAGGKQDVQQILSVTWIK</sequence>
<accession>A0A146G6C3</accession>
<gene>
    <name evidence="3" type="ORF">TSACC_2893</name>
</gene>
<feature type="signal peptide" evidence="2">
    <location>
        <begin position="1"/>
        <end position="21"/>
    </location>
</feature>
<dbReference type="Proteomes" id="UP000076023">
    <property type="component" value="Unassembled WGS sequence"/>
</dbReference>
<name>A0A146G6C3_TERSA</name>
<feature type="chain" id="PRO_5007524603" evidence="2">
    <location>
        <begin position="22"/>
        <end position="286"/>
    </location>
</feature>
<feature type="region of interest" description="Disordered" evidence="1">
    <location>
        <begin position="151"/>
        <end position="191"/>
    </location>
</feature>
<comment type="caution">
    <text evidence="3">The sequence shown here is derived from an EMBL/GenBank/DDBJ whole genome shotgun (WGS) entry which is preliminary data.</text>
</comment>
<evidence type="ECO:0000256" key="1">
    <source>
        <dbReference type="SAM" id="MobiDB-lite"/>
    </source>
</evidence>